<proteinExistence type="inferred from homology"/>
<dbReference type="Proteomes" id="UP000007934">
    <property type="component" value="Chromosome"/>
</dbReference>
<keyword evidence="6 10" id="KW-0332">GMP biosynthesis</keyword>
<dbReference type="NCBIfam" id="TIGR00888">
    <property type="entry name" value="guaA_Nterm"/>
    <property type="match status" value="1"/>
</dbReference>
<dbReference type="KEGG" id="hfe:HFELIS_15430"/>
<sequence length="514" mass="56578">MADLEILVLDFGSQTTQLIARRLRECGVYTEIYPYNLPLEQIRAKAPKGIILSGGPASVYDSQAYHCDPKILNLNIPILGICYGMQWLVHTLGGRVARASSQEFGRAHLENLQTNPLLEGIDPSSVVWMSHGDRVEVMPLDFEVLAQSAHAPFCAIAHKHKPLYGLQFHPESAHSAQGGRMLANFALQICACKGGWNMQDFLTQQIQSIKDQVGSDRVLCAVSGGVDSSVVAALCARALKEQVEVVFVDHGLLRAGERDQVARMFADLQIPLHVLDAQDLFLSRLKGVVEPEQKRQIIGHAFIEVFEQKAQELSKQGSIKWLAQGTLYPDVIESVSAKGPSAVIKSHHNVGGLPEKMNLKLLEPLRELFKDEVRALGARLGLPEKMLARHPFPGPGLAIRILGEVNTPSLELLRQADSIFMQALHNEGLYNEVWQAFCVLLNVFSVGVMGDKRTYDNTIALRAVQASDGMSAHCAPLPFAFLERVANAIINQVPGINRVVYDITSKPPGTIEWE</sequence>
<evidence type="ECO:0000256" key="8">
    <source>
        <dbReference type="ARBA" id="ARBA00022840"/>
    </source>
</evidence>
<dbReference type="InterPro" id="IPR025777">
    <property type="entry name" value="GMPS_ATP_PPase_dom"/>
</dbReference>
<dbReference type="NCBIfam" id="NF000848">
    <property type="entry name" value="PRK00074.1"/>
    <property type="match status" value="1"/>
</dbReference>
<keyword evidence="14" id="KW-1185">Reference proteome</keyword>
<dbReference type="PRINTS" id="PR00097">
    <property type="entry name" value="ANTSNTHASEII"/>
</dbReference>
<dbReference type="AlphaFoldDB" id="E7AB69"/>
<dbReference type="CDD" id="cd01997">
    <property type="entry name" value="GMP_synthase_C"/>
    <property type="match status" value="1"/>
</dbReference>
<evidence type="ECO:0000256" key="4">
    <source>
        <dbReference type="ARBA" id="ARBA00022598"/>
    </source>
</evidence>
<dbReference type="GO" id="GO:0005524">
    <property type="term" value="F:ATP binding"/>
    <property type="evidence" value="ECO:0007669"/>
    <property type="project" value="UniProtKB-UniRule"/>
</dbReference>
<dbReference type="Pfam" id="PF02540">
    <property type="entry name" value="NAD_synthase"/>
    <property type="match status" value="1"/>
</dbReference>
<dbReference type="InterPro" id="IPR004739">
    <property type="entry name" value="GMP_synth_GATase"/>
</dbReference>
<dbReference type="Gene3D" id="3.40.50.620">
    <property type="entry name" value="HUPs"/>
    <property type="match status" value="1"/>
</dbReference>
<dbReference type="SUPFAM" id="SSF54810">
    <property type="entry name" value="GMP synthetase C-terminal dimerisation domain"/>
    <property type="match status" value="1"/>
</dbReference>
<evidence type="ECO:0000256" key="6">
    <source>
        <dbReference type="ARBA" id="ARBA00022749"/>
    </source>
</evidence>
<feature type="binding site" evidence="11">
    <location>
        <begin position="223"/>
        <end position="229"/>
    </location>
    <ligand>
        <name>ATP</name>
        <dbReference type="ChEBI" id="CHEBI:30616"/>
    </ligand>
</feature>
<organism evidence="13 14">
    <name type="scientific">Helicobacter felis (strain ATCC 49179 / CCUG 28539 / NCTC 12436 / CS1)</name>
    <dbReference type="NCBI Taxonomy" id="936155"/>
    <lineage>
        <taxon>Bacteria</taxon>
        <taxon>Pseudomonadati</taxon>
        <taxon>Campylobacterota</taxon>
        <taxon>Epsilonproteobacteria</taxon>
        <taxon>Campylobacterales</taxon>
        <taxon>Helicobacteraceae</taxon>
        <taxon>Helicobacter</taxon>
    </lineage>
</organism>
<evidence type="ECO:0000256" key="3">
    <source>
        <dbReference type="ARBA" id="ARBA00011738"/>
    </source>
</evidence>
<dbReference type="Pfam" id="PF00117">
    <property type="entry name" value="GATase"/>
    <property type="match status" value="1"/>
</dbReference>
<dbReference type="PANTHER" id="PTHR11922">
    <property type="entry name" value="GMP SYNTHASE-RELATED"/>
    <property type="match status" value="1"/>
</dbReference>
<keyword evidence="5 10" id="KW-0547">Nucleotide-binding</keyword>
<feature type="active site" description="Nucleophile" evidence="10">
    <location>
        <position position="82"/>
    </location>
</feature>
<keyword evidence="7 10" id="KW-0658">Purine biosynthesis</keyword>
<reference evidence="13 14" key="1">
    <citation type="journal article" date="2011" name="Genome Biol. Evol.">
        <title>Comparative whole genome sequence analysis of the carcinogenic bacterial model pathogen Helicobacter felis.</title>
        <authorList>
            <person name="Arnold I.C."/>
            <person name="Zigova Z."/>
            <person name="Holden M."/>
            <person name="Lawley T.D."/>
            <person name="Rad R."/>
            <person name="Dougan G."/>
            <person name="Falkow S."/>
            <person name="Bentley S.D."/>
            <person name="Muller A."/>
        </authorList>
    </citation>
    <scope>NUCLEOTIDE SEQUENCE [LARGE SCALE GENOMIC DNA]</scope>
    <source>
        <strain evidence="14">ATCC 49179 / CCUG 28539 / NCTC 12436 / CS1</strain>
    </source>
</reference>
<evidence type="ECO:0000256" key="10">
    <source>
        <dbReference type="HAMAP-Rule" id="MF_00344"/>
    </source>
</evidence>
<dbReference type="CDD" id="cd01742">
    <property type="entry name" value="GATase1_GMP_Synthase"/>
    <property type="match status" value="1"/>
</dbReference>
<dbReference type="InterPro" id="IPR029062">
    <property type="entry name" value="Class_I_gatase-like"/>
</dbReference>
<dbReference type="SUPFAM" id="SSF52402">
    <property type="entry name" value="Adenine nucleotide alpha hydrolases-like"/>
    <property type="match status" value="1"/>
</dbReference>
<keyword evidence="8 10" id="KW-0067">ATP-binding</keyword>
<dbReference type="MEROPS" id="C26.957"/>
<evidence type="ECO:0000256" key="11">
    <source>
        <dbReference type="PROSITE-ProRule" id="PRU00886"/>
    </source>
</evidence>
<feature type="domain" description="GMPS ATP-PPase" evidence="12">
    <location>
        <begin position="196"/>
        <end position="389"/>
    </location>
</feature>
<dbReference type="InterPro" id="IPR014729">
    <property type="entry name" value="Rossmann-like_a/b/a_fold"/>
</dbReference>
<evidence type="ECO:0000313" key="13">
    <source>
        <dbReference type="EMBL" id="CBY83627.1"/>
    </source>
</evidence>
<dbReference type="PROSITE" id="PS51553">
    <property type="entry name" value="GMPS_ATP_PPASE"/>
    <property type="match status" value="1"/>
</dbReference>
<dbReference type="OrthoDB" id="9802219at2"/>
<dbReference type="PANTHER" id="PTHR11922:SF2">
    <property type="entry name" value="GMP SYNTHASE [GLUTAMINE-HYDROLYZING]"/>
    <property type="match status" value="1"/>
</dbReference>
<evidence type="ECO:0000259" key="12">
    <source>
        <dbReference type="PROSITE" id="PS51553"/>
    </source>
</evidence>
<dbReference type="eggNOG" id="COG0519">
    <property type="taxonomic scope" value="Bacteria"/>
</dbReference>
<dbReference type="STRING" id="936155.HFELIS_15430"/>
<comment type="subunit">
    <text evidence="3 10">Homodimer.</text>
</comment>
<dbReference type="GO" id="GO:0003921">
    <property type="term" value="F:GMP synthase activity"/>
    <property type="evidence" value="ECO:0007669"/>
    <property type="project" value="InterPro"/>
</dbReference>
<dbReference type="SUPFAM" id="SSF52317">
    <property type="entry name" value="Class I glutamine amidotransferase-like"/>
    <property type="match status" value="1"/>
</dbReference>
<evidence type="ECO:0000256" key="5">
    <source>
        <dbReference type="ARBA" id="ARBA00022741"/>
    </source>
</evidence>
<evidence type="ECO:0000256" key="7">
    <source>
        <dbReference type="ARBA" id="ARBA00022755"/>
    </source>
</evidence>
<name>E7AB69_HELFC</name>
<feature type="active site" evidence="10">
    <location>
        <position position="171"/>
    </location>
</feature>
<comment type="pathway">
    <text evidence="2 10">Purine metabolism; GMP biosynthesis; GMP from XMP (L-Gln route): step 1/1.</text>
</comment>
<dbReference type="InterPro" id="IPR017926">
    <property type="entry name" value="GATASE"/>
</dbReference>
<dbReference type="GeneID" id="36133568"/>
<dbReference type="EC" id="6.3.5.2" evidence="10"/>
<dbReference type="InterPro" id="IPR022310">
    <property type="entry name" value="NAD/GMP_synthase"/>
</dbReference>
<dbReference type="FunFam" id="3.40.50.880:FF:000001">
    <property type="entry name" value="GMP synthase [glutamine-hydrolyzing]"/>
    <property type="match status" value="1"/>
</dbReference>
<dbReference type="Gene3D" id="3.30.300.10">
    <property type="match status" value="1"/>
</dbReference>
<dbReference type="UniPathway" id="UPA00189">
    <property type="reaction ID" value="UER00296"/>
</dbReference>
<dbReference type="Pfam" id="PF00958">
    <property type="entry name" value="GMP_synt_C"/>
    <property type="match status" value="1"/>
</dbReference>
<comment type="function">
    <text evidence="1 10">Catalyzes the synthesis of GMP from XMP.</text>
</comment>
<dbReference type="NCBIfam" id="TIGR00884">
    <property type="entry name" value="guaA_Cterm"/>
    <property type="match status" value="1"/>
</dbReference>
<keyword evidence="9 10" id="KW-0315">Glutamine amidotransferase</keyword>
<dbReference type="Gene3D" id="3.40.50.880">
    <property type="match status" value="1"/>
</dbReference>
<gene>
    <name evidence="10 13" type="primary">guaA</name>
    <name evidence="13" type="ordered locus">Hfelis_15430</name>
</gene>
<dbReference type="FunFam" id="3.40.50.620:FF:000001">
    <property type="entry name" value="GMP synthase [glutamine-hydrolyzing]"/>
    <property type="match status" value="1"/>
</dbReference>
<dbReference type="PROSITE" id="PS51273">
    <property type="entry name" value="GATASE_TYPE_1"/>
    <property type="match status" value="1"/>
</dbReference>
<protein>
    <recommendedName>
        <fullName evidence="10">GMP synthase [glutamine-hydrolyzing]</fullName>
        <ecNumber evidence="10">6.3.5.2</ecNumber>
    </recommendedName>
    <alternativeName>
        <fullName evidence="10">GMP synthetase</fullName>
    </alternativeName>
    <alternativeName>
        <fullName evidence="10">Glutamine amidotransferase</fullName>
    </alternativeName>
</protein>
<evidence type="ECO:0000256" key="1">
    <source>
        <dbReference type="ARBA" id="ARBA00002332"/>
    </source>
</evidence>
<dbReference type="HAMAP" id="MF_00344">
    <property type="entry name" value="GMP_synthase"/>
    <property type="match status" value="1"/>
</dbReference>
<dbReference type="EMBL" id="FQ670179">
    <property type="protein sequence ID" value="CBY83627.1"/>
    <property type="molecule type" value="Genomic_DNA"/>
</dbReference>
<dbReference type="FunFam" id="3.30.300.10:FF:000002">
    <property type="entry name" value="GMP synthase [glutamine-hydrolyzing]"/>
    <property type="match status" value="1"/>
</dbReference>
<evidence type="ECO:0000313" key="14">
    <source>
        <dbReference type="Proteomes" id="UP000007934"/>
    </source>
</evidence>
<evidence type="ECO:0000256" key="2">
    <source>
        <dbReference type="ARBA" id="ARBA00005153"/>
    </source>
</evidence>
<comment type="catalytic activity">
    <reaction evidence="10">
        <text>XMP + L-glutamine + ATP + H2O = GMP + L-glutamate + AMP + diphosphate + 2 H(+)</text>
        <dbReference type="Rhea" id="RHEA:11680"/>
        <dbReference type="ChEBI" id="CHEBI:15377"/>
        <dbReference type="ChEBI" id="CHEBI:15378"/>
        <dbReference type="ChEBI" id="CHEBI:29985"/>
        <dbReference type="ChEBI" id="CHEBI:30616"/>
        <dbReference type="ChEBI" id="CHEBI:33019"/>
        <dbReference type="ChEBI" id="CHEBI:57464"/>
        <dbReference type="ChEBI" id="CHEBI:58115"/>
        <dbReference type="ChEBI" id="CHEBI:58359"/>
        <dbReference type="ChEBI" id="CHEBI:456215"/>
        <dbReference type="EC" id="6.3.5.2"/>
    </reaction>
</comment>
<accession>E7AB69</accession>
<dbReference type="HOGENOM" id="CLU_014340_0_5_7"/>
<dbReference type="RefSeq" id="WP_013469988.1">
    <property type="nucleotide sequence ID" value="NC_014810.2"/>
</dbReference>
<keyword evidence="4 10" id="KW-0436">Ligase</keyword>
<dbReference type="InterPro" id="IPR001674">
    <property type="entry name" value="GMP_synth_C"/>
</dbReference>
<dbReference type="PRINTS" id="PR00096">
    <property type="entry name" value="GATASE"/>
</dbReference>
<dbReference type="GO" id="GO:0005829">
    <property type="term" value="C:cytosol"/>
    <property type="evidence" value="ECO:0007669"/>
    <property type="project" value="TreeGrafter"/>
</dbReference>
<dbReference type="InterPro" id="IPR022955">
    <property type="entry name" value="GMP_synthase"/>
</dbReference>
<evidence type="ECO:0000256" key="9">
    <source>
        <dbReference type="ARBA" id="ARBA00022962"/>
    </source>
</evidence>
<feature type="active site" evidence="10">
    <location>
        <position position="169"/>
    </location>
</feature>